<dbReference type="RefSeq" id="WP_220167250.1">
    <property type="nucleotide sequence ID" value="NZ_JAIBOA010000009.1"/>
</dbReference>
<gene>
    <name evidence="1" type="ORF">K1Y72_16680</name>
</gene>
<dbReference type="Pfam" id="PF06821">
    <property type="entry name" value="Ser_hydrolase"/>
    <property type="match status" value="1"/>
</dbReference>
<name>A0ABS7FUE0_9ACTN</name>
<dbReference type="EMBL" id="JAIBOA010000009">
    <property type="protein sequence ID" value="MBW8484025.1"/>
    <property type="molecule type" value="Genomic_DNA"/>
</dbReference>
<dbReference type="InterPro" id="IPR010662">
    <property type="entry name" value="RBBP9/YdeN"/>
</dbReference>
<evidence type="ECO:0000313" key="1">
    <source>
        <dbReference type="EMBL" id="MBW8484025.1"/>
    </source>
</evidence>
<keyword evidence="2" id="KW-1185">Reference proteome</keyword>
<reference evidence="1 2" key="1">
    <citation type="submission" date="2021-07" db="EMBL/GenBank/DDBJ databases">
        <title>Actinomadura sp. PM05-2 isolated from lichen.</title>
        <authorList>
            <person name="Somphong A."/>
            <person name="Phongsopitanun W."/>
            <person name="Tanasupawat S."/>
            <person name="Peongsungnone V."/>
        </authorList>
    </citation>
    <scope>NUCLEOTIDE SEQUENCE [LARGE SCALE GENOMIC DNA]</scope>
    <source>
        <strain evidence="1 2">PM05-2</strain>
    </source>
</reference>
<keyword evidence="1" id="KW-0378">Hydrolase</keyword>
<sequence>MSIVIVPGWQGSGPGHWQSRWAEAVPGAVRVEQDDWDVAERDAWVARLGETIAARAAPPVLVAHSLGVLTVVEWAARTGGAGARGALLVAPPDMDRLDIPDIRNFAPIPDGPLPFPAILVGSRDDAYMSLDRARHFADAWGARFHDAGAAGHLNIDAGFGPWPEGERLLAELEKTLNRR</sequence>
<protein>
    <submittedName>
        <fullName evidence="1">Alpha/beta hydrolase</fullName>
    </submittedName>
</protein>
<dbReference type="SUPFAM" id="SSF53474">
    <property type="entry name" value="alpha/beta-Hydrolases"/>
    <property type="match status" value="1"/>
</dbReference>
<dbReference type="Gene3D" id="3.40.50.1820">
    <property type="entry name" value="alpha/beta hydrolase"/>
    <property type="match status" value="1"/>
</dbReference>
<accession>A0ABS7FUE0</accession>
<comment type="caution">
    <text evidence="1">The sequence shown here is derived from an EMBL/GenBank/DDBJ whole genome shotgun (WGS) entry which is preliminary data.</text>
</comment>
<organism evidence="1 2">
    <name type="scientific">Actinomadura parmotrematis</name>
    <dbReference type="NCBI Taxonomy" id="2864039"/>
    <lineage>
        <taxon>Bacteria</taxon>
        <taxon>Bacillati</taxon>
        <taxon>Actinomycetota</taxon>
        <taxon>Actinomycetes</taxon>
        <taxon>Streptosporangiales</taxon>
        <taxon>Thermomonosporaceae</taxon>
        <taxon>Actinomadura</taxon>
    </lineage>
</organism>
<proteinExistence type="predicted"/>
<evidence type="ECO:0000313" key="2">
    <source>
        <dbReference type="Proteomes" id="UP000774570"/>
    </source>
</evidence>
<dbReference type="InterPro" id="IPR029058">
    <property type="entry name" value="AB_hydrolase_fold"/>
</dbReference>
<dbReference type="Proteomes" id="UP000774570">
    <property type="component" value="Unassembled WGS sequence"/>
</dbReference>
<dbReference type="GO" id="GO:0016787">
    <property type="term" value="F:hydrolase activity"/>
    <property type="evidence" value="ECO:0007669"/>
    <property type="project" value="UniProtKB-KW"/>
</dbReference>